<dbReference type="Proteomes" id="UP001291623">
    <property type="component" value="Unassembled WGS sequence"/>
</dbReference>
<keyword evidence="5 7" id="KW-0472">Membrane</keyword>
<dbReference type="InterPro" id="IPR000109">
    <property type="entry name" value="POT_fam"/>
</dbReference>
<dbReference type="SUPFAM" id="SSF103473">
    <property type="entry name" value="MFS general substrate transporter"/>
    <property type="match status" value="1"/>
</dbReference>
<sequence length="576" mass="63527">MENLSSEKSEMMEQPLLLDDSETHKGGFRTLPFILGHAALMHVATSALSPNMIMYLMNEYHMNMTTGSNIIYIWSAVTNIAPVVGAFMADSFVGRFQMIGLGSVVTLVGMFLFWLTSVIPQARPPPCVDSNSICRSAEMFQIYFLCFSLAIIAIGDGAIKSSSLAFGSDQLKREVCQGNARAMERYFSWYYAVYALSVLVALTCLVYIQVNIGWALGFGAPVLLMLFSTLIIYLGTPFYVKLKPKSSLITGLLQVIVASRRNRCLRLSSQSADMLYHQKKGSTIVLPSEKLRFLNKACIVQDPQLDLSPDGEATDPWHLCTVDQVEELKALLKVVPIWLTGVIMSINISQNSFPVLQANTMDRHIGSSFEIPAASFGIFGVISAILWIVLYDCLLLRVASKLTGKPAYFSTKERMGFGFFLSFLSVLVVAAVEGVRRSIAIKEGYSDDPQGVIPMSAMWLLPQYSLAGFALTLHAISQNEFYISEFPTSMSSVASALLGVGTGVGSLLASFIMNTIDDLTKREGQESWISSNINKGHYDYYYLVLAGFSLVNILCYIVFSRAYGPCKGEVMEEEKP</sequence>
<comment type="subcellular location">
    <subcellularLocation>
        <location evidence="1">Membrane</location>
        <topology evidence="1">Multi-pass membrane protein</topology>
    </subcellularLocation>
</comment>
<evidence type="ECO:0000256" key="3">
    <source>
        <dbReference type="ARBA" id="ARBA00022692"/>
    </source>
</evidence>
<feature type="transmembrane region" description="Helical" evidence="7">
    <location>
        <begin position="33"/>
        <end position="57"/>
    </location>
</feature>
<keyword evidence="3 7" id="KW-0812">Transmembrane</keyword>
<dbReference type="GO" id="GO:0016020">
    <property type="term" value="C:membrane"/>
    <property type="evidence" value="ECO:0007669"/>
    <property type="project" value="UniProtKB-SubCell"/>
</dbReference>
<comment type="similarity">
    <text evidence="6">Belongs to the major facilitator superfamily. Phosphate:H(+) symporter (TC 2.A.1.9) family.</text>
</comment>
<dbReference type="PANTHER" id="PTHR11654">
    <property type="entry name" value="OLIGOPEPTIDE TRANSPORTER-RELATED"/>
    <property type="match status" value="1"/>
</dbReference>
<dbReference type="GO" id="GO:0022857">
    <property type="term" value="F:transmembrane transporter activity"/>
    <property type="evidence" value="ECO:0007669"/>
    <property type="project" value="InterPro"/>
</dbReference>
<dbReference type="AlphaFoldDB" id="A0AAE1V8S9"/>
<reference evidence="8" key="1">
    <citation type="submission" date="2023-12" db="EMBL/GenBank/DDBJ databases">
        <title>Genome assembly of Anisodus tanguticus.</title>
        <authorList>
            <person name="Wang Y.-J."/>
        </authorList>
    </citation>
    <scope>NUCLEOTIDE SEQUENCE</scope>
    <source>
        <strain evidence="8">KB-2021</strain>
        <tissue evidence="8">Leaf</tissue>
    </source>
</reference>
<feature type="transmembrane region" description="Helical" evidence="7">
    <location>
        <begin position="189"/>
        <end position="208"/>
    </location>
</feature>
<dbReference type="Pfam" id="PF00854">
    <property type="entry name" value="PTR2"/>
    <property type="match status" value="1"/>
</dbReference>
<evidence type="ECO:0008006" key="10">
    <source>
        <dbReference type="Google" id="ProtNLM"/>
    </source>
</evidence>
<feature type="transmembrane region" description="Helical" evidence="7">
    <location>
        <begin position="452"/>
        <end position="473"/>
    </location>
</feature>
<comment type="similarity">
    <text evidence="2">Belongs to the major facilitator superfamily. Proton-dependent oligopeptide transporter (POT/PTR) (TC 2.A.17) family.</text>
</comment>
<feature type="transmembrane region" description="Helical" evidence="7">
    <location>
        <begin position="415"/>
        <end position="432"/>
    </location>
</feature>
<dbReference type="EMBL" id="JAVYJV010000014">
    <property type="protein sequence ID" value="KAK4354791.1"/>
    <property type="molecule type" value="Genomic_DNA"/>
</dbReference>
<accession>A0AAE1V8S9</accession>
<dbReference type="Gene3D" id="1.20.1250.20">
    <property type="entry name" value="MFS general substrate transporter like domains"/>
    <property type="match status" value="1"/>
</dbReference>
<evidence type="ECO:0000256" key="2">
    <source>
        <dbReference type="ARBA" id="ARBA00005982"/>
    </source>
</evidence>
<evidence type="ECO:0000256" key="4">
    <source>
        <dbReference type="ARBA" id="ARBA00022989"/>
    </source>
</evidence>
<feature type="transmembrane region" description="Helical" evidence="7">
    <location>
        <begin position="101"/>
        <end position="120"/>
    </location>
</feature>
<keyword evidence="9" id="KW-1185">Reference proteome</keyword>
<evidence type="ECO:0000256" key="1">
    <source>
        <dbReference type="ARBA" id="ARBA00004141"/>
    </source>
</evidence>
<evidence type="ECO:0000256" key="6">
    <source>
        <dbReference type="ARBA" id="ARBA00044504"/>
    </source>
</evidence>
<keyword evidence="4 7" id="KW-1133">Transmembrane helix</keyword>
<comment type="caution">
    <text evidence="8">The sequence shown here is derived from an EMBL/GenBank/DDBJ whole genome shotgun (WGS) entry which is preliminary data.</text>
</comment>
<protein>
    <recommendedName>
        <fullName evidence="10">Protein NRT1/ PTR FAMILY 1.2-like</fullName>
    </recommendedName>
</protein>
<feature type="transmembrane region" description="Helical" evidence="7">
    <location>
        <begin position="493"/>
        <end position="513"/>
    </location>
</feature>
<feature type="transmembrane region" description="Helical" evidence="7">
    <location>
        <begin position="69"/>
        <end position="89"/>
    </location>
</feature>
<evidence type="ECO:0000256" key="7">
    <source>
        <dbReference type="SAM" id="Phobius"/>
    </source>
</evidence>
<dbReference type="InterPro" id="IPR036259">
    <property type="entry name" value="MFS_trans_sf"/>
</dbReference>
<feature type="transmembrane region" description="Helical" evidence="7">
    <location>
        <begin position="373"/>
        <end position="394"/>
    </location>
</feature>
<feature type="transmembrane region" description="Helical" evidence="7">
    <location>
        <begin position="334"/>
        <end position="353"/>
    </location>
</feature>
<gene>
    <name evidence="8" type="ORF">RND71_026985</name>
</gene>
<organism evidence="8 9">
    <name type="scientific">Anisodus tanguticus</name>
    <dbReference type="NCBI Taxonomy" id="243964"/>
    <lineage>
        <taxon>Eukaryota</taxon>
        <taxon>Viridiplantae</taxon>
        <taxon>Streptophyta</taxon>
        <taxon>Embryophyta</taxon>
        <taxon>Tracheophyta</taxon>
        <taxon>Spermatophyta</taxon>
        <taxon>Magnoliopsida</taxon>
        <taxon>eudicotyledons</taxon>
        <taxon>Gunneridae</taxon>
        <taxon>Pentapetalae</taxon>
        <taxon>asterids</taxon>
        <taxon>lamiids</taxon>
        <taxon>Solanales</taxon>
        <taxon>Solanaceae</taxon>
        <taxon>Solanoideae</taxon>
        <taxon>Hyoscyameae</taxon>
        <taxon>Anisodus</taxon>
    </lineage>
</organism>
<feature type="transmembrane region" description="Helical" evidence="7">
    <location>
        <begin position="214"/>
        <end position="235"/>
    </location>
</feature>
<feature type="transmembrane region" description="Helical" evidence="7">
    <location>
        <begin position="140"/>
        <end position="159"/>
    </location>
</feature>
<name>A0AAE1V8S9_9SOLA</name>
<proteinExistence type="inferred from homology"/>
<evidence type="ECO:0000313" key="8">
    <source>
        <dbReference type="EMBL" id="KAK4354791.1"/>
    </source>
</evidence>
<evidence type="ECO:0000256" key="5">
    <source>
        <dbReference type="ARBA" id="ARBA00023136"/>
    </source>
</evidence>
<evidence type="ECO:0000313" key="9">
    <source>
        <dbReference type="Proteomes" id="UP001291623"/>
    </source>
</evidence>
<feature type="transmembrane region" description="Helical" evidence="7">
    <location>
        <begin position="540"/>
        <end position="559"/>
    </location>
</feature>